<sequence length="116" mass="13553">MWYYVKYKDGREGKALLIETPDYYGFYNNCDLSDEVGEVLAPVPSYEELLSMKEDNVDKIIRNVNVRLLSREVERLRALLKECATFINLARETYDYYPCPKKILTRINAAIGESEE</sequence>
<name>A0AAU8B4J7_9CAUD</name>
<dbReference type="EMBL" id="PP511380">
    <property type="protein sequence ID" value="XCD03746.1"/>
    <property type="molecule type" value="Genomic_DNA"/>
</dbReference>
<reference evidence="2" key="1">
    <citation type="submission" date="2024-03" db="EMBL/GenBank/DDBJ databases">
        <title>Diverse circular DNA viruses in blood, oral, and fecal samples of captive lemurs.</title>
        <authorList>
            <person name="Paietta E.N."/>
            <person name="Kraberger S."/>
            <person name="Lund M.C."/>
            <person name="Custer J.M."/>
            <person name="Vargas K.M."/>
            <person name="Ehmke E.E."/>
            <person name="Yoder A.D."/>
            <person name="Varsani A."/>
        </authorList>
    </citation>
    <scope>NUCLEOTIDE SEQUENCE</scope>
    <source>
        <strain evidence="1">Duke_21_2</strain>
        <strain evidence="2">Duke_25FS_5</strain>
    </source>
</reference>
<proteinExistence type="predicted"/>
<protein>
    <submittedName>
        <fullName evidence="2">Uncharacterized protein</fullName>
    </submittedName>
</protein>
<accession>A0AAU8B4J7</accession>
<organism evidence="2">
    <name type="scientific">Dulem virus 29</name>
    <dbReference type="NCBI Taxonomy" id="3145747"/>
    <lineage>
        <taxon>Viruses</taxon>
        <taxon>Duplodnaviria</taxon>
        <taxon>Heunggongvirae</taxon>
        <taxon>Uroviricota</taxon>
        <taxon>Caudoviricetes</taxon>
    </lineage>
</organism>
<evidence type="ECO:0000313" key="2">
    <source>
        <dbReference type="EMBL" id="XCD06187.1"/>
    </source>
</evidence>
<evidence type="ECO:0000313" key="1">
    <source>
        <dbReference type="EMBL" id="XCD03746.1"/>
    </source>
</evidence>
<dbReference type="EMBL" id="PP511642">
    <property type="protein sequence ID" value="XCD06187.1"/>
    <property type="molecule type" value="Genomic_DNA"/>
</dbReference>